<feature type="compositionally biased region" description="Basic and acidic residues" evidence="8">
    <location>
        <begin position="1761"/>
        <end position="1772"/>
    </location>
</feature>
<evidence type="ECO:0000256" key="6">
    <source>
        <dbReference type="ARBA" id="ARBA00023242"/>
    </source>
</evidence>
<feature type="domain" description="C2H2-type" evidence="9">
    <location>
        <begin position="1426"/>
        <end position="1448"/>
    </location>
</feature>
<evidence type="ECO:0000259" key="9">
    <source>
        <dbReference type="PROSITE" id="PS50157"/>
    </source>
</evidence>
<feature type="domain" description="C2H2-type" evidence="9">
    <location>
        <begin position="803"/>
        <end position="831"/>
    </location>
</feature>
<feature type="domain" description="C2H2-type" evidence="9">
    <location>
        <begin position="713"/>
        <end position="743"/>
    </location>
</feature>
<keyword evidence="11" id="KW-1185">Reference proteome</keyword>
<evidence type="ECO:0000256" key="2">
    <source>
        <dbReference type="ARBA" id="ARBA00022723"/>
    </source>
</evidence>
<evidence type="ECO:0000256" key="8">
    <source>
        <dbReference type="SAM" id="MobiDB-lite"/>
    </source>
</evidence>
<dbReference type="GO" id="GO:0005634">
    <property type="term" value="C:nucleus"/>
    <property type="evidence" value="ECO:0007669"/>
    <property type="project" value="UniProtKB-SubCell"/>
</dbReference>
<dbReference type="Pfam" id="PF13912">
    <property type="entry name" value="zf-C2H2_6"/>
    <property type="match status" value="2"/>
</dbReference>
<feature type="domain" description="C2H2-type" evidence="9">
    <location>
        <begin position="540"/>
        <end position="567"/>
    </location>
</feature>
<dbReference type="PANTHER" id="PTHR24381">
    <property type="entry name" value="ZINC FINGER PROTEIN"/>
    <property type="match status" value="1"/>
</dbReference>
<feature type="domain" description="C2H2-type" evidence="9">
    <location>
        <begin position="284"/>
        <end position="311"/>
    </location>
</feature>
<dbReference type="FunFam" id="3.30.160.60:FF:000100">
    <property type="entry name" value="Zinc finger 45-like"/>
    <property type="match status" value="1"/>
</dbReference>
<feature type="domain" description="C2H2-type" evidence="9">
    <location>
        <begin position="998"/>
        <end position="1025"/>
    </location>
</feature>
<comment type="caution">
    <text evidence="10">The sequence shown here is derived from an EMBL/GenBank/DDBJ whole genome shotgun (WGS) entry which is preliminary data.</text>
</comment>
<feature type="domain" description="C2H2-type" evidence="9">
    <location>
        <begin position="854"/>
        <end position="881"/>
    </location>
</feature>
<evidence type="ECO:0000256" key="5">
    <source>
        <dbReference type="ARBA" id="ARBA00022833"/>
    </source>
</evidence>
<feature type="domain" description="C2H2-type" evidence="9">
    <location>
        <begin position="1505"/>
        <end position="1532"/>
    </location>
</feature>
<feature type="domain" description="C2H2-type" evidence="9">
    <location>
        <begin position="912"/>
        <end position="939"/>
    </location>
</feature>
<feature type="domain" description="C2H2-type" evidence="9">
    <location>
        <begin position="1372"/>
        <end position="1399"/>
    </location>
</feature>
<feature type="domain" description="C2H2-type" evidence="9">
    <location>
        <begin position="1204"/>
        <end position="1226"/>
    </location>
</feature>
<name>A0A210PI01_MIZYE</name>
<feature type="domain" description="C2H2-type" evidence="9">
    <location>
        <begin position="684"/>
        <end position="711"/>
    </location>
</feature>
<dbReference type="GO" id="GO:0008270">
    <property type="term" value="F:zinc ion binding"/>
    <property type="evidence" value="ECO:0007669"/>
    <property type="project" value="UniProtKB-KW"/>
</dbReference>
<comment type="subcellular location">
    <subcellularLocation>
        <location evidence="1">Nucleus</location>
    </subcellularLocation>
</comment>
<proteinExistence type="predicted"/>
<feature type="domain" description="C2H2-type" evidence="9">
    <location>
        <begin position="1092"/>
        <end position="1119"/>
    </location>
</feature>
<gene>
    <name evidence="10" type="ORF">KP79_PYT10967</name>
</gene>
<feature type="domain" description="C2H2-type" evidence="9">
    <location>
        <begin position="399"/>
        <end position="429"/>
    </location>
</feature>
<feature type="domain" description="C2H2-type" evidence="9">
    <location>
        <begin position="774"/>
        <end position="796"/>
    </location>
</feature>
<dbReference type="SUPFAM" id="SSF57667">
    <property type="entry name" value="beta-beta-alpha zinc fingers"/>
    <property type="match status" value="22"/>
</dbReference>
<feature type="domain" description="C2H2-type" evidence="9">
    <location>
        <begin position="460"/>
        <end position="482"/>
    </location>
</feature>
<feature type="domain" description="C2H2-type" evidence="9">
    <location>
        <begin position="258"/>
        <end position="285"/>
    </location>
</feature>
<keyword evidence="2" id="KW-0479">Metal-binding</keyword>
<feature type="domain" description="C2H2-type" evidence="9">
    <location>
        <begin position="572"/>
        <end position="594"/>
    </location>
</feature>
<accession>A0A210PI01</accession>
<feature type="domain" description="C2H2-type" evidence="9">
    <location>
        <begin position="489"/>
        <end position="517"/>
    </location>
</feature>
<feature type="domain" description="C2H2-type" evidence="9">
    <location>
        <begin position="627"/>
        <end position="651"/>
    </location>
</feature>
<feature type="domain" description="C2H2-type" evidence="9">
    <location>
        <begin position="1689"/>
        <end position="1716"/>
    </location>
</feature>
<feature type="domain" description="C2H2-type" evidence="9">
    <location>
        <begin position="1230"/>
        <end position="1257"/>
    </location>
</feature>
<sequence length="1858" mass="214829">MDNHQYPEGHAGEDPITHTMDQCTRSDIDQQESTKSCTQDISKTITNPKKEKIPRLSPTSAECPPLNTSSLVGASTSVSSTEHFSDSHLVGNIIPNHHSHPFVKLEPLDLESWGKASSDGKRTSNDPSWDQEQSATCERTEFGLLDMELRECDQKKVLLKMDMEEENLDDNGQRCENEVEKDKAESKCDECATLTSLDRENNTNCGKCGRSFAIKTNKQTQERYKCDQCGKTFSQFHEMQKHLDIHTQHLQDSQVGKFSCELCNKDYKSRAGLRVHMEVHQKSNKCRICGRCYYRKSYLLLHMKIHSRPASVGHCKLCDKTFRTKLVLKKHINSIHSVHPCETCGTKFMGKRVLDFHKLAHEHENQSRKFFCDICGDIYKSEDSFRTHLEIHKDESKPYVCGICGKSSNTVKGLANHLLTVNYHTGKYGDSNFNCDVCGKSCKDAEYLERHMKHHTNKLLKCEICNRGFTKQISLERHYESHNVVTIEHNCEKCDRTFQSEFALEKHVDYVHTTQSCDVCGKEFIKQKLKRHKAEHEKKFQCEVCGKYYSGVEGIKLHMQFHSRNALAIKKFACEVCGKKYLSQEGLKNHKRVHDKSIKCSVCSRCFSFRSDLWKHMKIHNRSESAGKCELCEKTFKTELVLKKHINSIHSVHPCETCGTKFMGKRVLDFHKLAHEHENQSRKFFCDICGDIYKSEDSFRTHLEIHKDESKPYVCGICGKSSNTVKGLANHLLTVNYHTGKYGDSNFNCDVCGKSCKDAEYLERHMKHHTNKLLKCEICNRGFTKQISLERHYESHNVVTIDHNCEKCDRTFQSEFALEKHVDYVHTTQSCDVCGKEFIKQKLKRHKAEHEKKFQCEVCGKYYSGVEGIKLHMQFHSRNALAIKKFACEVCGKKYLSQEGLKNHKRVHDKSIKCSVCSRCFSFRSDLWKHMKIHNRSESAGKCELCEKTFKTEYSLQKHTTKFHVMHSCDICGQNFQGKVLLEYHKLAHEHENRSHDFCCVTCGEKYKTFDSFHTHLEIHKNQDSPYRCDICGRTYREFISLRSHMKLQNVHADKDIQEGLKFSCDVCGKSFKENQMLEKHVKFHVMKKRQFSCSICTRSFARQSTLDKHYKKHSTETKGHQCEKCDAVFLTDFNLKKHLDFVHTTETCNICGEEVSKGKLKYHRAKHEEKQECDVCGKHYFGVEGIRRHMQYHARLLSGIKKFSCEVCGKQYHLQLGLKEHMRFHLKSIKCKICGRCFSHQSSLKKHMIIHTRPASIGKCETCGRTFQTEGVLQRHIKSFHVTKSCEICGLKFKEKPQKHIDRHHTSYVCDICGIKIDGNVLLECHKLAHVYEKGSFDFQCYECEKSYKTSDKLRKHVDIHTKNEEGSGRFGCEICGKRFASLYNLSSHVNNHRKEIGHYCKICGKSFKEADEEHNCLSEKITKYICEVCGRSFRDEFGLNRHKKVHGSVDFKCEQCNWLFLTEKKLQTHIDRVHKLAPCDICGQELTYQELPLHKRKMHTQDYICDICGHKCSGLSKLKTHLETHSTKEAKSFCCDICCKTLNTAAGLRIHKAIHTGAQKNKKTLICDICGKGFAERKTLFNHKLTHKPKSLQCNKCCKMFATRNSLLNHVKCRRECQTCGKIFVDTRLFKQHVELHDGAEEVDGNVSFNQSPCSERSSPRTGRSTGRSDKMHRQRGPGKKITDYPYKCRMCRRSFQSKINMENHTTRHHNKLNVKQFKCEMCFKIFTSKRALKAHDRVVHAKQSFDVSGTKCTATDLKKHTSTHKEQEKGQVSSRESVESIDNENSIDDKEVKRPKGQRGHMRESMVPFLTPRVISEDSMLLSKRETMDLPPEKNQAVNDDKKFLSVCILDISSP</sequence>
<feature type="domain" description="C2H2-type" evidence="9">
    <location>
        <begin position="967"/>
        <end position="994"/>
    </location>
</feature>
<feature type="domain" description="C2H2-type" evidence="9">
    <location>
        <begin position="224"/>
        <end position="251"/>
    </location>
</feature>
<organism evidence="10 11">
    <name type="scientific">Mizuhopecten yessoensis</name>
    <name type="common">Japanese scallop</name>
    <name type="synonym">Patinopecten yessoensis</name>
    <dbReference type="NCBI Taxonomy" id="6573"/>
    <lineage>
        <taxon>Eukaryota</taxon>
        <taxon>Metazoa</taxon>
        <taxon>Spiralia</taxon>
        <taxon>Lophotrochozoa</taxon>
        <taxon>Mollusca</taxon>
        <taxon>Bivalvia</taxon>
        <taxon>Autobranchia</taxon>
        <taxon>Pteriomorphia</taxon>
        <taxon>Pectinida</taxon>
        <taxon>Pectinoidea</taxon>
        <taxon>Pectinidae</taxon>
        <taxon>Mizuhopecten</taxon>
    </lineage>
</organism>
<dbReference type="SMART" id="SM00355">
    <property type="entry name" value="ZnF_C2H2"/>
    <property type="match status" value="51"/>
</dbReference>
<feature type="domain" description="C2H2-type" evidence="9">
    <location>
        <begin position="1535"/>
        <end position="1562"/>
    </location>
</feature>
<feature type="domain" description="C2H2-type" evidence="9">
    <location>
        <begin position="1063"/>
        <end position="1090"/>
    </location>
</feature>
<evidence type="ECO:0000256" key="7">
    <source>
        <dbReference type="PROSITE-ProRule" id="PRU00042"/>
    </source>
</evidence>
<evidence type="ECO:0000256" key="1">
    <source>
        <dbReference type="ARBA" id="ARBA00004123"/>
    </source>
</evidence>
<dbReference type="InterPro" id="IPR003604">
    <property type="entry name" value="Matrin/U1-like-C_Znf_C2H2"/>
</dbReference>
<dbReference type="SMART" id="SM00451">
    <property type="entry name" value="ZnF_U1"/>
    <property type="match status" value="4"/>
</dbReference>
<feature type="compositionally biased region" description="Polar residues" evidence="8">
    <location>
        <begin position="125"/>
        <end position="135"/>
    </location>
</feature>
<dbReference type="InterPro" id="IPR013087">
    <property type="entry name" value="Znf_C2H2_type"/>
</dbReference>
<reference evidence="10 11" key="1">
    <citation type="journal article" date="2017" name="Nat. Ecol. Evol.">
        <title>Scallop genome provides insights into evolution of bilaterian karyotype and development.</title>
        <authorList>
            <person name="Wang S."/>
            <person name="Zhang J."/>
            <person name="Jiao W."/>
            <person name="Li J."/>
            <person name="Xun X."/>
            <person name="Sun Y."/>
            <person name="Guo X."/>
            <person name="Huan P."/>
            <person name="Dong B."/>
            <person name="Zhang L."/>
            <person name="Hu X."/>
            <person name="Sun X."/>
            <person name="Wang J."/>
            <person name="Zhao C."/>
            <person name="Wang Y."/>
            <person name="Wang D."/>
            <person name="Huang X."/>
            <person name="Wang R."/>
            <person name="Lv J."/>
            <person name="Li Y."/>
            <person name="Zhang Z."/>
            <person name="Liu B."/>
            <person name="Lu W."/>
            <person name="Hui Y."/>
            <person name="Liang J."/>
            <person name="Zhou Z."/>
            <person name="Hou R."/>
            <person name="Li X."/>
            <person name="Liu Y."/>
            <person name="Li H."/>
            <person name="Ning X."/>
            <person name="Lin Y."/>
            <person name="Zhao L."/>
            <person name="Xing Q."/>
            <person name="Dou J."/>
            <person name="Li Y."/>
            <person name="Mao J."/>
            <person name="Guo H."/>
            <person name="Dou H."/>
            <person name="Li T."/>
            <person name="Mu C."/>
            <person name="Jiang W."/>
            <person name="Fu Q."/>
            <person name="Fu X."/>
            <person name="Miao Y."/>
            <person name="Liu J."/>
            <person name="Yu Q."/>
            <person name="Li R."/>
            <person name="Liao H."/>
            <person name="Li X."/>
            <person name="Kong Y."/>
            <person name="Jiang Z."/>
            <person name="Chourrout D."/>
            <person name="Li R."/>
            <person name="Bao Z."/>
        </authorList>
    </citation>
    <scope>NUCLEOTIDE SEQUENCE [LARGE SCALE GENOMIC DNA]</scope>
    <source>
        <strain evidence="10 11">PY_sf001</strain>
    </source>
</reference>
<keyword evidence="4 7" id="KW-0863">Zinc-finger</keyword>
<keyword evidence="6" id="KW-0539">Nucleus</keyword>
<feature type="domain" description="C2H2-type" evidence="9">
    <location>
        <begin position="941"/>
        <end position="964"/>
    </location>
</feature>
<feature type="domain" description="C2H2-type" evidence="9">
    <location>
        <begin position="1617"/>
        <end position="1644"/>
    </location>
</feature>
<dbReference type="PROSITE" id="PS00028">
    <property type="entry name" value="ZINC_FINGER_C2H2_1"/>
    <property type="match status" value="39"/>
</dbReference>
<feature type="domain" description="C2H2-type" evidence="9">
    <location>
        <begin position="653"/>
        <end position="680"/>
    </location>
</feature>
<feature type="domain" description="C2H2-type" evidence="9">
    <location>
        <begin position="313"/>
        <end position="337"/>
    </location>
</feature>
<feature type="domain" description="C2H2-type" evidence="9">
    <location>
        <begin position="1453"/>
        <end position="1476"/>
    </location>
</feature>
<feature type="domain" description="C2H2-type" evidence="9">
    <location>
        <begin position="886"/>
        <end position="908"/>
    </location>
</feature>
<feature type="domain" description="C2H2-type" evidence="9">
    <location>
        <begin position="1720"/>
        <end position="1748"/>
    </location>
</feature>
<dbReference type="Pfam" id="PF12874">
    <property type="entry name" value="zf-met"/>
    <property type="match status" value="4"/>
</dbReference>
<dbReference type="InterPro" id="IPR036236">
    <property type="entry name" value="Znf_C2H2_sf"/>
</dbReference>
<feature type="domain" description="C2H2-type" evidence="9">
    <location>
        <begin position="1027"/>
        <end position="1057"/>
    </location>
</feature>
<feature type="domain" description="C2H2-type" evidence="9">
    <location>
        <begin position="1121"/>
        <end position="1149"/>
    </location>
</feature>
<dbReference type="GO" id="GO:0000977">
    <property type="term" value="F:RNA polymerase II transcription regulatory region sequence-specific DNA binding"/>
    <property type="evidence" value="ECO:0007669"/>
    <property type="project" value="TreeGrafter"/>
</dbReference>
<evidence type="ECO:0000256" key="3">
    <source>
        <dbReference type="ARBA" id="ARBA00022737"/>
    </source>
</evidence>
<feature type="region of interest" description="Disordered" evidence="8">
    <location>
        <begin position="1646"/>
        <end position="1684"/>
    </location>
</feature>
<dbReference type="GO" id="GO:0000981">
    <property type="term" value="F:DNA-binding transcription factor activity, RNA polymerase II-specific"/>
    <property type="evidence" value="ECO:0007669"/>
    <property type="project" value="TreeGrafter"/>
</dbReference>
<keyword evidence="5" id="KW-0862">Zinc</keyword>
<feature type="region of interest" description="Disordered" evidence="8">
    <location>
        <begin position="114"/>
        <end position="135"/>
    </location>
</feature>
<dbReference type="OrthoDB" id="9970574at2759"/>
<feature type="region of interest" description="Disordered" evidence="8">
    <location>
        <begin position="1761"/>
        <end position="1810"/>
    </location>
</feature>
<dbReference type="FunFam" id="3.30.160.60:FF:000446">
    <property type="entry name" value="Zinc finger protein"/>
    <property type="match status" value="1"/>
</dbReference>
<dbReference type="PROSITE" id="PS50157">
    <property type="entry name" value="ZINC_FINGER_C2H2_2"/>
    <property type="match status" value="43"/>
</dbReference>
<dbReference type="EMBL" id="NEDP02076673">
    <property type="protein sequence ID" value="OWF36124.1"/>
    <property type="molecule type" value="Genomic_DNA"/>
</dbReference>
<dbReference type="Pfam" id="PF00096">
    <property type="entry name" value="zf-C2H2"/>
    <property type="match status" value="14"/>
</dbReference>
<feature type="domain" description="C2H2-type" evidence="9">
    <location>
        <begin position="433"/>
        <end position="460"/>
    </location>
</feature>
<feature type="compositionally biased region" description="Polar residues" evidence="8">
    <location>
        <begin position="1649"/>
        <end position="1658"/>
    </location>
</feature>
<evidence type="ECO:0000256" key="4">
    <source>
        <dbReference type="ARBA" id="ARBA00022771"/>
    </source>
</evidence>
<feature type="domain" description="C2H2-type" evidence="9">
    <location>
        <begin position="1259"/>
        <end position="1282"/>
    </location>
</feature>
<dbReference type="Proteomes" id="UP000242188">
    <property type="component" value="Unassembled WGS sequence"/>
</dbReference>
<feature type="domain" description="C2H2-type" evidence="9">
    <location>
        <begin position="1567"/>
        <end position="1594"/>
    </location>
</feature>
<dbReference type="PANTHER" id="PTHR24381:SF393">
    <property type="entry name" value="CHROMATIN-LINKED ADAPTOR FOR MSL PROTEINS, ISOFORM B"/>
    <property type="match status" value="1"/>
</dbReference>
<feature type="domain" description="C2H2-type" evidence="9">
    <location>
        <begin position="747"/>
        <end position="774"/>
    </location>
</feature>
<feature type="domain" description="C2H2-type" evidence="9">
    <location>
        <begin position="339"/>
        <end position="366"/>
    </location>
</feature>
<evidence type="ECO:0000313" key="10">
    <source>
        <dbReference type="EMBL" id="OWF36124.1"/>
    </source>
</evidence>
<feature type="domain" description="C2H2-type" evidence="9">
    <location>
        <begin position="1340"/>
        <end position="1367"/>
    </location>
</feature>
<keyword evidence="3" id="KW-0677">Repeat</keyword>
<feature type="domain" description="C2H2-type" evidence="9">
    <location>
        <begin position="598"/>
        <end position="625"/>
    </location>
</feature>
<dbReference type="Gene3D" id="3.30.160.60">
    <property type="entry name" value="Classic Zinc Finger"/>
    <property type="match status" value="27"/>
</dbReference>
<protein>
    <submittedName>
        <fullName evidence="10">Zinc finger protein 208</fullName>
    </submittedName>
</protein>
<feature type="domain" description="C2H2-type" evidence="9">
    <location>
        <begin position="370"/>
        <end position="397"/>
    </location>
</feature>
<evidence type="ECO:0000313" key="11">
    <source>
        <dbReference type="Proteomes" id="UP000242188"/>
    </source>
</evidence>